<organism evidence="1 2">
    <name type="scientific">Brassica napus</name>
    <name type="common">Rape</name>
    <dbReference type="NCBI Taxonomy" id="3708"/>
    <lineage>
        <taxon>Eukaryota</taxon>
        <taxon>Viridiplantae</taxon>
        <taxon>Streptophyta</taxon>
        <taxon>Embryophyta</taxon>
        <taxon>Tracheophyta</taxon>
        <taxon>Spermatophyta</taxon>
        <taxon>Magnoliopsida</taxon>
        <taxon>eudicotyledons</taxon>
        <taxon>Gunneridae</taxon>
        <taxon>Pentapetalae</taxon>
        <taxon>rosids</taxon>
        <taxon>malvids</taxon>
        <taxon>Brassicales</taxon>
        <taxon>Brassicaceae</taxon>
        <taxon>Brassiceae</taxon>
        <taxon>Brassica</taxon>
    </lineage>
</organism>
<name>A0A078G1Y2_BRANA</name>
<evidence type="ECO:0000313" key="2">
    <source>
        <dbReference type="Proteomes" id="UP000028999"/>
    </source>
</evidence>
<dbReference type="PaxDb" id="3708-A0A078G1Y2"/>
<keyword evidence="2" id="KW-1185">Reference proteome</keyword>
<gene>
    <name evidence="1" type="primary">BnaA09g07520D</name>
    <name evidence="1" type="ORF">GSBRNA2T00005707001</name>
</gene>
<dbReference type="Proteomes" id="UP000028999">
    <property type="component" value="Unassembled WGS sequence"/>
</dbReference>
<sequence length="46" mass="5228">MVDAITGYVVGKMGDYLIKEASMLMTVRDDLEELKTESQKSGLKWF</sequence>
<reference evidence="1 2" key="1">
    <citation type="journal article" date="2014" name="Science">
        <title>Plant genetics. Early allopolyploid evolution in the post-Neolithic Brassica napus oilseed genome.</title>
        <authorList>
            <person name="Chalhoub B."/>
            <person name="Denoeud F."/>
            <person name="Liu S."/>
            <person name="Parkin I.A."/>
            <person name="Tang H."/>
            <person name="Wang X."/>
            <person name="Chiquet J."/>
            <person name="Belcram H."/>
            <person name="Tong C."/>
            <person name="Samans B."/>
            <person name="Correa M."/>
            <person name="Da Silva C."/>
            <person name="Just J."/>
            <person name="Falentin C."/>
            <person name="Koh C.S."/>
            <person name="Le Clainche I."/>
            <person name="Bernard M."/>
            <person name="Bento P."/>
            <person name="Noel B."/>
            <person name="Labadie K."/>
            <person name="Alberti A."/>
            <person name="Charles M."/>
            <person name="Arnaud D."/>
            <person name="Guo H."/>
            <person name="Daviaud C."/>
            <person name="Alamery S."/>
            <person name="Jabbari K."/>
            <person name="Zhao M."/>
            <person name="Edger P.P."/>
            <person name="Chelaifa H."/>
            <person name="Tack D."/>
            <person name="Lassalle G."/>
            <person name="Mestiri I."/>
            <person name="Schnel N."/>
            <person name="Le Paslier M.C."/>
            <person name="Fan G."/>
            <person name="Renault V."/>
            <person name="Bayer P.E."/>
            <person name="Golicz A.A."/>
            <person name="Manoli S."/>
            <person name="Lee T.H."/>
            <person name="Thi V.H."/>
            <person name="Chalabi S."/>
            <person name="Hu Q."/>
            <person name="Fan C."/>
            <person name="Tollenaere R."/>
            <person name="Lu Y."/>
            <person name="Battail C."/>
            <person name="Shen J."/>
            <person name="Sidebottom C.H."/>
            <person name="Wang X."/>
            <person name="Canaguier A."/>
            <person name="Chauveau A."/>
            <person name="Berard A."/>
            <person name="Deniot G."/>
            <person name="Guan M."/>
            <person name="Liu Z."/>
            <person name="Sun F."/>
            <person name="Lim Y.P."/>
            <person name="Lyons E."/>
            <person name="Town C.D."/>
            <person name="Bancroft I."/>
            <person name="Wang X."/>
            <person name="Meng J."/>
            <person name="Ma J."/>
            <person name="Pires J.C."/>
            <person name="King G.J."/>
            <person name="Brunel D."/>
            <person name="Delourme R."/>
            <person name="Renard M."/>
            <person name="Aury J.M."/>
            <person name="Adams K.L."/>
            <person name="Batley J."/>
            <person name="Snowdon R.J."/>
            <person name="Tost J."/>
            <person name="Edwards D."/>
            <person name="Zhou Y."/>
            <person name="Hua W."/>
            <person name="Sharpe A.G."/>
            <person name="Paterson A.H."/>
            <person name="Guan C."/>
            <person name="Wincker P."/>
        </authorList>
    </citation>
    <scope>NUCLEOTIDE SEQUENCE [LARGE SCALE GENOMIC DNA]</scope>
    <source>
        <strain evidence="2">cv. Darmor-bzh</strain>
    </source>
</reference>
<evidence type="ECO:0000313" key="1">
    <source>
        <dbReference type="EMBL" id="CDY18643.1"/>
    </source>
</evidence>
<dbReference type="Gramene" id="CDY18643">
    <property type="protein sequence ID" value="CDY18643"/>
    <property type="gene ID" value="GSBRNA2T00005707001"/>
</dbReference>
<dbReference type="AlphaFoldDB" id="A0A078G1Y2"/>
<protein>
    <submittedName>
        <fullName evidence="1">BnaA09g07520D protein</fullName>
    </submittedName>
</protein>
<accession>A0A078G1Y2</accession>
<proteinExistence type="predicted"/>
<dbReference type="EMBL" id="LK032087">
    <property type="protein sequence ID" value="CDY18643.1"/>
    <property type="molecule type" value="Genomic_DNA"/>
</dbReference>